<proteinExistence type="predicted"/>
<dbReference type="GeneID" id="92376413"/>
<evidence type="ECO:0000313" key="9">
    <source>
        <dbReference type="Proteomes" id="UP000195570"/>
    </source>
</evidence>
<dbReference type="InterPro" id="IPR056376">
    <property type="entry name" value="DEX1_C"/>
</dbReference>
<dbReference type="EMBL" id="CZPT02001530">
    <property type="protein sequence ID" value="SCU70898.1"/>
    <property type="molecule type" value="Genomic_DNA"/>
</dbReference>
<evidence type="ECO:0000256" key="2">
    <source>
        <dbReference type="ARBA" id="ARBA00022692"/>
    </source>
</evidence>
<evidence type="ECO:0000259" key="7">
    <source>
        <dbReference type="Pfam" id="PF23722"/>
    </source>
</evidence>
<dbReference type="InterPro" id="IPR015943">
    <property type="entry name" value="WD40/YVTN_repeat-like_dom_sf"/>
</dbReference>
<evidence type="ECO:0000313" key="8">
    <source>
        <dbReference type="EMBL" id="SCU70898.1"/>
    </source>
</evidence>
<dbReference type="GO" id="GO:0016020">
    <property type="term" value="C:membrane"/>
    <property type="evidence" value="ECO:0007669"/>
    <property type="project" value="UniProtKB-SubCell"/>
</dbReference>
<gene>
    <name evidence="8" type="ORF">TEOVI_000247300</name>
</gene>
<comment type="caution">
    <text evidence="8">The sequence shown here is derived from an EMBL/GenBank/DDBJ whole genome shotgun (WGS) entry which is preliminary data.</text>
</comment>
<dbReference type="PANTHER" id="PTHR21419:SF23">
    <property type="entry name" value="PROTEIN DEFECTIVE IN EXINE FORMATION 1"/>
    <property type="match status" value="1"/>
</dbReference>
<evidence type="ECO:0000256" key="3">
    <source>
        <dbReference type="ARBA" id="ARBA00022989"/>
    </source>
</evidence>
<keyword evidence="9" id="KW-1185">Reference proteome</keyword>
<evidence type="ECO:0000256" key="1">
    <source>
        <dbReference type="ARBA" id="ARBA00004167"/>
    </source>
</evidence>
<keyword evidence="6" id="KW-0732">Signal</keyword>
<dbReference type="Gene3D" id="2.130.10.10">
    <property type="entry name" value="YVTN repeat-like/Quinoprotein amine dehydrogenase"/>
    <property type="match status" value="1"/>
</dbReference>
<feature type="region of interest" description="Disordered" evidence="5">
    <location>
        <begin position="230"/>
        <end position="280"/>
    </location>
</feature>
<name>A0A1G4IF65_TRYEQ</name>
<keyword evidence="4" id="KW-0472">Membrane</keyword>
<accession>A0A1G4IF65</accession>
<feature type="compositionally biased region" description="Acidic residues" evidence="5">
    <location>
        <begin position="296"/>
        <end position="305"/>
    </location>
</feature>
<organism evidence="8 9">
    <name type="scientific">Trypanosoma equiperdum</name>
    <dbReference type="NCBI Taxonomy" id="5694"/>
    <lineage>
        <taxon>Eukaryota</taxon>
        <taxon>Discoba</taxon>
        <taxon>Euglenozoa</taxon>
        <taxon>Kinetoplastea</taxon>
        <taxon>Metakinetoplastina</taxon>
        <taxon>Trypanosomatida</taxon>
        <taxon>Trypanosomatidae</taxon>
        <taxon>Trypanosoma</taxon>
    </lineage>
</organism>
<dbReference type="PANTHER" id="PTHR21419">
    <property type="match status" value="1"/>
</dbReference>
<sequence>MTLTGNITTIFCVLVILCTTVVNAIPLEWSEPLAHKSPHQRVLQEDLLPHARFAPTNASTTAHTCRSGVYLEWSTRVGSSVLATPRIVDLNYDGNKEILVPTYSQYIEAVDGASGADIAGFPFVHPNIKTYASPIPVDILDDGATEWLVAMYTGELLLIGGEGETRGGVKVPSLPIKKRWFHRNISNSIPANGTLAETPAEVVWMQETLRMKRVNDLVFRERQLNSTDVIGSSKLKGHDSAGEDGNGESTDDKGGEVPPRKTVHGAVDQRPLNQEDAQRRRKMEKIDEMFEFLDPEDGAVEDPADDPNHLGSDVSKDPRGIGTDGWLSAEARESMDLLYHPELYKSSINFEEEYDPFNSNNLLNPTNVATAEDEVAVDPHIMSTPVVASVDGRGETDVVLHVSYYFDPRDYERRGVELSQDGAQVDNYVADVLMVVNLARGEVKWLKVLHLTTKNDTAPAFAFSSPTVTSINDRKQRDIFVTTTAGAIFGFQGDGMQLKGWPVWMNSSITASVSVEDVDGDGVADVCTGDALGYVACFTKEGKKIWSKRFSGAVGDHIAFGDINGDGDMDMAFGTATGLIYAVKGSDGSLLPQFPIATEGPIVASPLLVRLDNASDPKQVDEKGLHIIVPSHDGVLYIVKGTTGCVDAIDTDEKSSVMVLADDVTGNGMLDLVVSTLSGSIMVFGTATKFHPLKAWPSRVKSLNGFTAAEGHIGVFIHPSSRVPRDIHGDKFSLTVTIYDDRKGKDTGQLYNLAFTLGPHVSLGRYLFDTPGTYAIQMHSPLVRMYGTVSVVLTLPDGQMYEDTLALSFNMHFLESVKYTFLIPFLAVWLAHSFVMEKHQVPLTG</sequence>
<evidence type="ECO:0000256" key="6">
    <source>
        <dbReference type="SAM" id="SignalP"/>
    </source>
</evidence>
<dbReference type="InterPro" id="IPR045232">
    <property type="entry name" value="FAM234"/>
</dbReference>
<dbReference type="SUPFAM" id="SSF69318">
    <property type="entry name" value="Integrin alpha N-terminal domain"/>
    <property type="match status" value="1"/>
</dbReference>
<dbReference type="InterPro" id="IPR028994">
    <property type="entry name" value="Integrin_alpha_N"/>
</dbReference>
<feature type="domain" description="DEX1 C-terminal" evidence="7">
    <location>
        <begin position="714"/>
        <end position="810"/>
    </location>
</feature>
<keyword evidence="3" id="KW-1133">Transmembrane helix</keyword>
<comment type="subcellular location">
    <subcellularLocation>
        <location evidence="1">Membrane</location>
        <topology evidence="1">Single-pass membrane protein</topology>
    </subcellularLocation>
</comment>
<dbReference type="VEuPathDB" id="TriTrypDB:TEOVI_000247300"/>
<feature type="signal peptide" evidence="6">
    <location>
        <begin position="1"/>
        <end position="24"/>
    </location>
</feature>
<dbReference type="Pfam" id="PF23722">
    <property type="entry name" value="Beta-sand_DEX1"/>
    <property type="match status" value="1"/>
</dbReference>
<feature type="region of interest" description="Disordered" evidence="5">
    <location>
        <begin position="296"/>
        <end position="321"/>
    </location>
</feature>
<evidence type="ECO:0000256" key="4">
    <source>
        <dbReference type="ARBA" id="ARBA00023136"/>
    </source>
</evidence>
<dbReference type="RefSeq" id="XP_067081650.1">
    <property type="nucleotide sequence ID" value="XM_067225549.1"/>
</dbReference>
<evidence type="ECO:0000256" key="5">
    <source>
        <dbReference type="SAM" id="MobiDB-lite"/>
    </source>
</evidence>
<keyword evidence="2" id="KW-0812">Transmembrane</keyword>
<feature type="chain" id="PRO_5009235610" evidence="6">
    <location>
        <begin position="25"/>
        <end position="845"/>
    </location>
</feature>
<dbReference type="AlphaFoldDB" id="A0A1G4IF65"/>
<dbReference type="Proteomes" id="UP000195570">
    <property type="component" value="Unassembled WGS sequence"/>
</dbReference>
<protein>
    <submittedName>
        <fullName evidence="8">FG-GAP repeat protein, putative</fullName>
    </submittedName>
</protein>
<reference evidence="8" key="1">
    <citation type="submission" date="2016-09" db="EMBL/GenBank/DDBJ databases">
        <authorList>
            <person name="Hebert L."/>
            <person name="Moumen B."/>
        </authorList>
    </citation>
    <scope>NUCLEOTIDE SEQUENCE [LARGE SCALE GENOMIC DNA]</scope>
    <source>
        <strain evidence="8">OVI</strain>
    </source>
</reference>
<feature type="compositionally biased region" description="Basic and acidic residues" evidence="5">
    <location>
        <begin position="250"/>
        <end position="259"/>
    </location>
</feature>